<dbReference type="EMBL" id="JACHHB010000007">
    <property type="protein sequence ID" value="MBB5173609.1"/>
    <property type="molecule type" value="Genomic_DNA"/>
</dbReference>
<name>A0A840QQI6_9BACI</name>
<reference evidence="1 2" key="1">
    <citation type="submission" date="2020-08" db="EMBL/GenBank/DDBJ databases">
        <title>Genomic Encyclopedia of Type Strains, Phase IV (KMG-IV): sequencing the most valuable type-strain genomes for metagenomic binning, comparative biology and taxonomic classification.</title>
        <authorList>
            <person name="Goeker M."/>
        </authorList>
    </citation>
    <scope>NUCLEOTIDE SEQUENCE [LARGE SCALE GENOMIC DNA]</scope>
    <source>
        <strain evidence="1 2">DSM 24696</strain>
    </source>
</reference>
<protein>
    <submittedName>
        <fullName evidence="1">Regulator of replication initiation timing</fullName>
    </submittedName>
</protein>
<dbReference type="RefSeq" id="WP_184664058.1">
    <property type="nucleotide sequence ID" value="NZ_JACHHB010000007.1"/>
</dbReference>
<dbReference type="AlphaFoldDB" id="A0A840QQI6"/>
<keyword evidence="2" id="KW-1185">Reference proteome</keyword>
<proteinExistence type="predicted"/>
<evidence type="ECO:0000313" key="2">
    <source>
        <dbReference type="Proteomes" id="UP000551878"/>
    </source>
</evidence>
<evidence type="ECO:0000313" key="1">
    <source>
        <dbReference type="EMBL" id="MBB5173609.1"/>
    </source>
</evidence>
<comment type="caution">
    <text evidence="1">The sequence shown here is derived from an EMBL/GenBank/DDBJ whole genome shotgun (WGS) entry which is preliminary data.</text>
</comment>
<gene>
    <name evidence="1" type="ORF">HNQ41_001798</name>
</gene>
<organism evidence="1 2">
    <name type="scientific">Texcoconibacillus texcoconensis</name>
    <dbReference type="NCBI Taxonomy" id="1095777"/>
    <lineage>
        <taxon>Bacteria</taxon>
        <taxon>Bacillati</taxon>
        <taxon>Bacillota</taxon>
        <taxon>Bacilli</taxon>
        <taxon>Bacillales</taxon>
        <taxon>Bacillaceae</taxon>
        <taxon>Texcoconibacillus</taxon>
    </lineage>
</organism>
<sequence length="314" mass="37365">MSWQDRLMQQEWFYRWLPDYLKPLNDETIEDFHTKEMISEVVELLTDLSSLTELARMDKTFKRTIDGTKVKVRIKMRKISIEINDTKQSPSKIKKKIHLTVFRKRFKSKNGRGKCSEATIYYRKDTKSVVRSIRRSPLFKPIFDAIDMLDDALDGRQNIDVSVPPPRDRLGTEGKEADTVIEQELKRLPAQFQDLDDSLNYRFQSLMESIENIIPEHNLLDIEEKHELNRMVNEEIPQLIEAYQSVSNREQTEKRHDVFTAIYRMEQHVKRINEQLMSTRSDRLDQLLRLNEVRYHDTSTKQMRKNENNSVEKS</sequence>
<accession>A0A840QQI6</accession>
<dbReference type="Proteomes" id="UP000551878">
    <property type="component" value="Unassembled WGS sequence"/>
</dbReference>